<dbReference type="Proteomes" id="UP000661691">
    <property type="component" value="Unassembled WGS sequence"/>
</dbReference>
<feature type="active site" evidence="5">
    <location>
        <position position="18"/>
    </location>
</feature>
<comment type="caution">
    <text evidence="8">The sequence shown here is derived from an EMBL/GenBank/DDBJ whole genome shotgun (WGS) entry which is preliminary data.</text>
</comment>
<evidence type="ECO:0000256" key="6">
    <source>
        <dbReference type="RuleBase" id="RU004168"/>
    </source>
</evidence>
<evidence type="ECO:0000256" key="1">
    <source>
        <dbReference type="ARBA" id="ARBA00005614"/>
    </source>
</evidence>
<reference evidence="8" key="1">
    <citation type="submission" date="2020-09" db="EMBL/GenBank/DDBJ databases">
        <title>A novel bacterium of genus Hazenella, isolated from South China Sea.</title>
        <authorList>
            <person name="Huang H."/>
            <person name="Mo K."/>
            <person name="Hu Y."/>
        </authorList>
    </citation>
    <scope>NUCLEOTIDE SEQUENCE</scope>
    <source>
        <strain evidence="8">IB182357</strain>
    </source>
</reference>
<sequence>MKSYHIMVHGKVQKVGFRKFVHRMAKRYQLTGWVKNRTDGAVEMEVQGKEENIALFLKKIKRGSLLARVERIDVDERHSVDDFNSFLVKI</sequence>
<keyword evidence="9" id="KW-1185">Reference proteome</keyword>
<dbReference type="EC" id="3.6.1.7" evidence="2 5"/>
<dbReference type="PANTHER" id="PTHR47268:SF4">
    <property type="entry name" value="ACYLPHOSPHATASE"/>
    <property type="match status" value="1"/>
</dbReference>
<dbReference type="Gene3D" id="3.30.70.100">
    <property type="match status" value="1"/>
</dbReference>
<dbReference type="AlphaFoldDB" id="A0A926NAS2"/>
<dbReference type="Pfam" id="PF00708">
    <property type="entry name" value="Acylphosphatase"/>
    <property type="match status" value="1"/>
</dbReference>
<evidence type="ECO:0000313" key="9">
    <source>
        <dbReference type="Proteomes" id="UP000661691"/>
    </source>
</evidence>
<feature type="domain" description="Acylphosphatase-like" evidence="7">
    <location>
        <begin position="3"/>
        <end position="90"/>
    </location>
</feature>
<evidence type="ECO:0000259" key="7">
    <source>
        <dbReference type="PROSITE" id="PS51160"/>
    </source>
</evidence>
<dbReference type="InterPro" id="IPR017968">
    <property type="entry name" value="Acylphosphatase_CS"/>
</dbReference>
<comment type="catalytic activity">
    <reaction evidence="4 5">
        <text>an acyl phosphate + H2O = a carboxylate + phosphate + H(+)</text>
        <dbReference type="Rhea" id="RHEA:14965"/>
        <dbReference type="ChEBI" id="CHEBI:15377"/>
        <dbReference type="ChEBI" id="CHEBI:15378"/>
        <dbReference type="ChEBI" id="CHEBI:29067"/>
        <dbReference type="ChEBI" id="CHEBI:43474"/>
        <dbReference type="ChEBI" id="CHEBI:59918"/>
        <dbReference type="EC" id="3.6.1.7"/>
    </reaction>
</comment>
<evidence type="ECO:0000313" key="8">
    <source>
        <dbReference type="EMBL" id="MBD1372657.1"/>
    </source>
</evidence>
<comment type="similarity">
    <text evidence="1 6">Belongs to the acylphosphatase family.</text>
</comment>
<dbReference type="SUPFAM" id="SSF54975">
    <property type="entry name" value="Acylphosphatase/BLUF domain-like"/>
    <property type="match status" value="1"/>
</dbReference>
<evidence type="ECO:0000256" key="2">
    <source>
        <dbReference type="ARBA" id="ARBA00012150"/>
    </source>
</evidence>
<accession>A0A926NAS2</accession>
<evidence type="ECO:0000256" key="5">
    <source>
        <dbReference type="PROSITE-ProRule" id="PRU00520"/>
    </source>
</evidence>
<evidence type="ECO:0000256" key="4">
    <source>
        <dbReference type="ARBA" id="ARBA00047645"/>
    </source>
</evidence>
<dbReference type="InterPro" id="IPR001792">
    <property type="entry name" value="Acylphosphatase-like_dom"/>
</dbReference>
<name>A0A926NAS2_9BACL</name>
<dbReference type="InterPro" id="IPR020456">
    <property type="entry name" value="Acylphosphatase"/>
</dbReference>
<feature type="active site" evidence="5">
    <location>
        <position position="36"/>
    </location>
</feature>
<proteinExistence type="inferred from homology"/>
<evidence type="ECO:0000256" key="3">
    <source>
        <dbReference type="ARBA" id="ARBA00015991"/>
    </source>
</evidence>
<protein>
    <recommendedName>
        <fullName evidence="3 5">acylphosphatase</fullName>
        <ecNumber evidence="2 5">3.6.1.7</ecNumber>
    </recommendedName>
</protein>
<keyword evidence="5" id="KW-0378">Hydrolase</keyword>
<dbReference type="PROSITE" id="PS51160">
    <property type="entry name" value="ACYLPHOSPHATASE_3"/>
    <property type="match status" value="1"/>
</dbReference>
<dbReference type="PRINTS" id="PR00112">
    <property type="entry name" value="ACYLPHPHTASE"/>
</dbReference>
<gene>
    <name evidence="8" type="ORF">IC620_09850</name>
</gene>
<dbReference type="GO" id="GO:0003998">
    <property type="term" value="F:acylphosphatase activity"/>
    <property type="evidence" value="ECO:0007669"/>
    <property type="project" value="UniProtKB-EC"/>
</dbReference>
<organism evidence="8 9">
    <name type="scientific">Polycladospora coralii</name>
    <dbReference type="NCBI Taxonomy" id="2771432"/>
    <lineage>
        <taxon>Bacteria</taxon>
        <taxon>Bacillati</taxon>
        <taxon>Bacillota</taxon>
        <taxon>Bacilli</taxon>
        <taxon>Bacillales</taxon>
        <taxon>Thermoactinomycetaceae</taxon>
        <taxon>Polycladospora</taxon>
    </lineage>
</organism>
<dbReference type="RefSeq" id="WP_191140384.1">
    <property type="nucleotide sequence ID" value="NZ_JACXAG020000005.1"/>
</dbReference>
<dbReference type="PANTHER" id="PTHR47268">
    <property type="entry name" value="ACYLPHOSPHATASE"/>
    <property type="match status" value="1"/>
</dbReference>
<dbReference type="EMBL" id="JACXAH010000013">
    <property type="protein sequence ID" value="MBD1372657.1"/>
    <property type="molecule type" value="Genomic_DNA"/>
</dbReference>
<dbReference type="InterPro" id="IPR036046">
    <property type="entry name" value="Acylphosphatase-like_dom_sf"/>
</dbReference>
<dbReference type="PROSITE" id="PS00151">
    <property type="entry name" value="ACYLPHOSPHATASE_2"/>
    <property type="match status" value="1"/>
</dbReference>